<gene>
    <name evidence="3" type="ORF">GCM10009839_40190</name>
</gene>
<feature type="region of interest" description="Disordered" evidence="1">
    <location>
        <begin position="562"/>
        <end position="615"/>
    </location>
</feature>
<protein>
    <recommendedName>
        <fullName evidence="2">DUF927 domain-containing protein</fullName>
    </recommendedName>
</protein>
<evidence type="ECO:0000313" key="3">
    <source>
        <dbReference type="EMBL" id="GAA2035439.1"/>
    </source>
</evidence>
<dbReference type="EMBL" id="BAAAQN010000022">
    <property type="protein sequence ID" value="GAA2035439.1"/>
    <property type="molecule type" value="Genomic_DNA"/>
</dbReference>
<dbReference type="InterPro" id="IPR009270">
    <property type="entry name" value="DUF927"/>
</dbReference>
<organism evidence="3 4">
    <name type="scientific">Catenulispora yoronensis</name>
    <dbReference type="NCBI Taxonomy" id="450799"/>
    <lineage>
        <taxon>Bacteria</taxon>
        <taxon>Bacillati</taxon>
        <taxon>Actinomycetota</taxon>
        <taxon>Actinomycetes</taxon>
        <taxon>Catenulisporales</taxon>
        <taxon>Catenulisporaceae</taxon>
        <taxon>Catenulispora</taxon>
    </lineage>
</organism>
<dbReference type="RefSeq" id="WP_344667168.1">
    <property type="nucleotide sequence ID" value="NZ_BAAAQN010000022.1"/>
</dbReference>
<comment type="caution">
    <text evidence="3">The sequence shown here is derived from an EMBL/GenBank/DDBJ whole genome shotgun (WGS) entry which is preliminary data.</text>
</comment>
<sequence length="615" mass="65673">MPEGYELRRDGIFHVVPRFDTKGDAVEPKYVRVSYGPLAVVRKYASADGEQWFDLAWHESRRRTTKRRVSGATLRSGVRLVRELGSVGIPVFEGNAGKAEQFLAAYLAANTDPIEDNTMRIARVLGWQSDGTFVSSDGAPCPVEVAHTEQKPILDAYHPAGTLAQWQAAIAPVQAYPVVRIVLAAAFAPVLFHPLRLRSCTVDVSGRSTRGKSTAAAVGLSAWANPTPEFQAWGTWKSGMIGIEKRLNLMRGLPVVLDETRVVKYPDIVDQVLYQVPMDQGTSRGGNYTSSSLLPWNTLVISTGEQPALSFTSHEGAAARVLSLRRPPFGLAGQRSASDATTVAEGITTAFGTAGPAFAERLTVMLAESDGLAQLLKRHDVLADQHSDAATNDVARRRARHVAAIHLAAQLAHEWGIVPFGALEVAEWTELLSEEEAREDRGAMALEVVRALVASQGHRIHPLSTGKVGTGAGPLVVPPPGGWIGAHVEDRKGQAAIALLPGELDRALSAHKPPIVLDAVKEAWTEAGTIAMDPDPKKSKALDRAYIGGRRVRAYIFTSATLDGSDDENRPGTPSGNAAAPTARQVALPAPSAPPAQSPLDNGWGPGTIGEQANS</sequence>
<evidence type="ECO:0000259" key="2">
    <source>
        <dbReference type="Pfam" id="PF06048"/>
    </source>
</evidence>
<dbReference type="Pfam" id="PF06048">
    <property type="entry name" value="DUF927"/>
    <property type="match status" value="1"/>
</dbReference>
<feature type="domain" description="DUF927" evidence="2">
    <location>
        <begin position="5"/>
        <end position="286"/>
    </location>
</feature>
<dbReference type="Proteomes" id="UP001500751">
    <property type="component" value="Unassembled WGS sequence"/>
</dbReference>
<accession>A0ABN2UDR9</accession>
<name>A0ABN2UDR9_9ACTN</name>
<proteinExistence type="predicted"/>
<reference evidence="3 4" key="1">
    <citation type="journal article" date="2019" name="Int. J. Syst. Evol. Microbiol.">
        <title>The Global Catalogue of Microorganisms (GCM) 10K type strain sequencing project: providing services to taxonomists for standard genome sequencing and annotation.</title>
        <authorList>
            <consortium name="The Broad Institute Genomics Platform"/>
            <consortium name="The Broad Institute Genome Sequencing Center for Infectious Disease"/>
            <person name="Wu L."/>
            <person name="Ma J."/>
        </authorList>
    </citation>
    <scope>NUCLEOTIDE SEQUENCE [LARGE SCALE GENOMIC DNA]</scope>
    <source>
        <strain evidence="3 4">JCM 16014</strain>
    </source>
</reference>
<keyword evidence="4" id="KW-1185">Reference proteome</keyword>
<evidence type="ECO:0000313" key="4">
    <source>
        <dbReference type="Proteomes" id="UP001500751"/>
    </source>
</evidence>
<evidence type="ECO:0000256" key="1">
    <source>
        <dbReference type="SAM" id="MobiDB-lite"/>
    </source>
</evidence>